<evidence type="ECO:0000259" key="2">
    <source>
        <dbReference type="PROSITE" id="PS51186"/>
    </source>
</evidence>
<sequence>MKALTERILSGAAASAALPFVIFGGSRLLGHSGGADWQAFLFVSLYSLPVFLTLGIAASVLADWLADRIDADAGEGGSVFRRGVRSYFVHLVLYAAAGYGIFIGLVRLLDGADSPESTSLLGATLGVSAAVLYYHALLVFRGWGASSHRRRFGEVVETDRLVLEPCTEERYAEANREGYPLGNHVKTYMQSLRRHPKLLGWGVWFVRLKETGEIIGDAGFKGNPDYTGAVDIGYGFLPEHRGRGYATETAKALVAWAFAHGAGRVTAETLRDNAASIRVLRKNGFRLYREEEHYHWLLDASERLRGR</sequence>
<evidence type="ECO:0000313" key="3">
    <source>
        <dbReference type="EMBL" id="TLS50980.1"/>
    </source>
</evidence>
<dbReference type="Proteomes" id="UP000309676">
    <property type="component" value="Unassembled WGS sequence"/>
</dbReference>
<keyword evidence="3" id="KW-0808">Transferase</keyword>
<name>A0A5R9GA72_9BACL</name>
<feature type="transmembrane region" description="Helical" evidence="1">
    <location>
        <begin position="87"/>
        <end position="108"/>
    </location>
</feature>
<keyword evidence="1" id="KW-0812">Transmembrane</keyword>
<keyword evidence="1" id="KW-1133">Transmembrane helix</keyword>
<dbReference type="Pfam" id="PF13302">
    <property type="entry name" value="Acetyltransf_3"/>
    <property type="match status" value="1"/>
</dbReference>
<proteinExistence type="predicted"/>
<comment type="caution">
    <text evidence="3">The sequence shown here is derived from an EMBL/GenBank/DDBJ whole genome shotgun (WGS) entry which is preliminary data.</text>
</comment>
<dbReference type="SUPFAM" id="SSF55729">
    <property type="entry name" value="Acyl-CoA N-acyltransferases (Nat)"/>
    <property type="match status" value="1"/>
</dbReference>
<dbReference type="PANTHER" id="PTHR43792:SF13">
    <property type="entry name" value="ACETYLTRANSFERASE"/>
    <property type="match status" value="1"/>
</dbReference>
<dbReference type="AlphaFoldDB" id="A0A5R9GA72"/>
<organism evidence="3 4">
    <name type="scientific">Paenibacillus antri</name>
    <dbReference type="NCBI Taxonomy" id="2582848"/>
    <lineage>
        <taxon>Bacteria</taxon>
        <taxon>Bacillati</taxon>
        <taxon>Bacillota</taxon>
        <taxon>Bacilli</taxon>
        <taxon>Bacillales</taxon>
        <taxon>Paenibacillaceae</taxon>
        <taxon>Paenibacillus</taxon>
    </lineage>
</organism>
<keyword evidence="1" id="KW-0472">Membrane</keyword>
<dbReference type="GO" id="GO:0016747">
    <property type="term" value="F:acyltransferase activity, transferring groups other than amino-acyl groups"/>
    <property type="evidence" value="ECO:0007669"/>
    <property type="project" value="InterPro"/>
</dbReference>
<accession>A0A5R9GA72</accession>
<gene>
    <name evidence="3" type="ORF">FE782_18225</name>
</gene>
<dbReference type="RefSeq" id="WP_138195666.1">
    <property type="nucleotide sequence ID" value="NZ_VCIW01000012.1"/>
</dbReference>
<dbReference type="InterPro" id="IPR051531">
    <property type="entry name" value="N-acetyltransferase"/>
</dbReference>
<reference evidence="3 4" key="1">
    <citation type="submission" date="2019-05" db="EMBL/GenBank/DDBJ databases">
        <authorList>
            <person name="Narsing Rao M.P."/>
            <person name="Li W.J."/>
        </authorList>
    </citation>
    <scope>NUCLEOTIDE SEQUENCE [LARGE SCALE GENOMIC DNA]</scope>
    <source>
        <strain evidence="3 4">SYSU_K30003</strain>
    </source>
</reference>
<dbReference type="CDD" id="cd04301">
    <property type="entry name" value="NAT_SF"/>
    <property type="match status" value="1"/>
</dbReference>
<dbReference type="InterPro" id="IPR016181">
    <property type="entry name" value="Acyl_CoA_acyltransferase"/>
</dbReference>
<dbReference type="PANTHER" id="PTHR43792">
    <property type="entry name" value="GNAT FAMILY, PUTATIVE (AFU_ORTHOLOGUE AFUA_3G00765)-RELATED-RELATED"/>
    <property type="match status" value="1"/>
</dbReference>
<dbReference type="PROSITE" id="PS51186">
    <property type="entry name" value="GNAT"/>
    <property type="match status" value="1"/>
</dbReference>
<feature type="domain" description="N-acetyltransferase" evidence="2">
    <location>
        <begin position="158"/>
        <end position="305"/>
    </location>
</feature>
<dbReference type="OrthoDB" id="452315at2"/>
<feature type="transmembrane region" description="Helical" evidence="1">
    <location>
        <begin position="120"/>
        <end position="140"/>
    </location>
</feature>
<dbReference type="EMBL" id="VCIW01000012">
    <property type="protein sequence ID" value="TLS50980.1"/>
    <property type="molecule type" value="Genomic_DNA"/>
</dbReference>
<evidence type="ECO:0000313" key="4">
    <source>
        <dbReference type="Proteomes" id="UP000309676"/>
    </source>
</evidence>
<dbReference type="InterPro" id="IPR000182">
    <property type="entry name" value="GNAT_dom"/>
</dbReference>
<protein>
    <submittedName>
        <fullName evidence="3">GNAT family N-acetyltransferase</fullName>
    </submittedName>
</protein>
<dbReference type="Gene3D" id="3.40.630.30">
    <property type="match status" value="1"/>
</dbReference>
<evidence type="ECO:0000256" key="1">
    <source>
        <dbReference type="SAM" id="Phobius"/>
    </source>
</evidence>
<keyword evidence="4" id="KW-1185">Reference proteome</keyword>
<feature type="transmembrane region" description="Helical" evidence="1">
    <location>
        <begin position="40"/>
        <end position="66"/>
    </location>
</feature>